<dbReference type="Proteomes" id="UP000323594">
    <property type="component" value="Chromosome"/>
</dbReference>
<dbReference type="GO" id="GO:0044874">
    <property type="term" value="P:lipoprotein localization to outer membrane"/>
    <property type="evidence" value="ECO:0007669"/>
    <property type="project" value="TreeGrafter"/>
</dbReference>
<dbReference type="InterPro" id="IPR003838">
    <property type="entry name" value="ABC3_permease_C"/>
</dbReference>
<comment type="similarity">
    <text evidence="2">Belongs to the ABC-4 integral membrane protein family. LolC/E subfamily.</text>
</comment>
<feature type="transmembrane region" description="Helical" evidence="7">
    <location>
        <begin position="415"/>
        <end position="437"/>
    </location>
</feature>
<dbReference type="EMBL" id="CP042817">
    <property type="protein sequence ID" value="QEJ98218.1"/>
    <property type="molecule type" value="Genomic_DNA"/>
</dbReference>
<evidence type="ECO:0000256" key="3">
    <source>
        <dbReference type="ARBA" id="ARBA00022475"/>
    </source>
</evidence>
<proteinExistence type="inferred from homology"/>
<evidence type="ECO:0000259" key="8">
    <source>
        <dbReference type="Pfam" id="PF02687"/>
    </source>
</evidence>
<sequence>MIKVPFLFALRFLGIGSGRSESNARKSLFGAVLGIGVSIIPLVIVLVVSDGMISGITSRMIELGSGHLQFVDLRPSTNYKNPQESYNQLQNNYATFKENCSNEYITGAWMQVNGNGIVIGKNGRKGGNIRAVSDNFFTENQAASQLLTVVAGSLEFTEKNSILLGKKIAEDLGITAGDSCRILTLFPSPTGKSIPKLFVGKVSGVISSGYQELDALWVFMPLETGMKILSPDAALASILVQTKDPFDQAAMQEIIQTGMSNLPRGYSPFSWQDMNRSQFHSFQTSKNILLFIMFLIVLVASANISSALVMLIMERRKEIAILKATGTKPETIIFSFLLAGLATGLGGLAIGMPIGITLSIHINEVFKYIEKTINALNMLLALSMGQSTATGEIHLLDPAYYLEYIPIVLNLNELYLIVSGTLILSVTVCMIPSIRAGKEKPIDIMRKL</sequence>
<evidence type="ECO:0000313" key="11">
    <source>
        <dbReference type="EMBL" id="QEJ98218.1"/>
    </source>
</evidence>
<reference evidence="11 13" key="3">
    <citation type="submission" date="2019-08" db="EMBL/GenBank/DDBJ databases">
        <authorList>
            <person name="Kuhnert P."/>
        </authorList>
    </citation>
    <scope>NUCLEOTIDE SEQUENCE [LARGE SCALE GENOMIC DNA]</scope>
    <source>
        <strain evidence="11 13">B36.5</strain>
    </source>
</reference>
<keyword evidence="3" id="KW-1003">Cell membrane</keyword>
<dbReference type="AlphaFoldDB" id="A0A0B7GY95"/>
<feature type="transmembrane region" description="Helical" evidence="7">
    <location>
        <begin position="30"/>
        <end position="53"/>
    </location>
</feature>
<dbReference type="RefSeq" id="WP_024752607.1">
    <property type="nucleotide sequence ID" value="NZ_CDNC01000012.1"/>
</dbReference>
<evidence type="ECO:0000259" key="9">
    <source>
        <dbReference type="Pfam" id="PF12704"/>
    </source>
</evidence>
<dbReference type="GeneID" id="57753212"/>
<reference evidence="10" key="1">
    <citation type="submission" date="2015-01" db="EMBL/GenBank/DDBJ databases">
        <authorList>
            <person name="Xiang T."/>
            <person name="Song Y."/>
            <person name="Huang L."/>
            <person name="Wang B."/>
            <person name="Wu P."/>
        </authorList>
    </citation>
    <scope>NUCLEOTIDE SEQUENCE [LARGE SCALE GENOMIC DNA]</scope>
    <source>
        <strain evidence="10">V1</strain>
    </source>
</reference>
<dbReference type="PANTHER" id="PTHR30489:SF0">
    <property type="entry name" value="LIPOPROTEIN-RELEASING SYSTEM TRANSMEMBRANE PROTEIN LOLE"/>
    <property type="match status" value="1"/>
</dbReference>
<dbReference type="GO" id="GO:0098797">
    <property type="term" value="C:plasma membrane protein complex"/>
    <property type="evidence" value="ECO:0007669"/>
    <property type="project" value="TreeGrafter"/>
</dbReference>
<evidence type="ECO:0000313" key="13">
    <source>
        <dbReference type="Proteomes" id="UP000323594"/>
    </source>
</evidence>
<dbReference type="Pfam" id="PF12704">
    <property type="entry name" value="MacB_PCD"/>
    <property type="match status" value="1"/>
</dbReference>
<protein>
    <submittedName>
        <fullName evidence="11">ABC transporter permease</fullName>
    </submittedName>
    <submittedName>
        <fullName evidence="10">Efflux ABC transporter, permease protein</fullName>
    </submittedName>
</protein>
<dbReference type="OrthoDB" id="368479at2"/>
<evidence type="ECO:0000313" key="10">
    <source>
        <dbReference type="EMBL" id="CEM61611.1"/>
    </source>
</evidence>
<keyword evidence="12" id="KW-1185">Reference proteome</keyword>
<evidence type="ECO:0000313" key="12">
    <source>
        <dbReference type="Proteomes" id="UP000042527"/>
    </source>
</evidence>
<dbReference type="Proteomes" id="UP000042527">
    <property type="component" value="Unassembled WGS sequence"/>
</dbReference>
<evidence type="ECO:0000256" key="2">
    <source>
        <dbReference type="ARBA" id="ARBA00005236"/>
    </source>
</evidence>
<dbReference type="InterPro" id="IPR051447">
    <property type="entry name" value="Lipoprotein-release_system"/>
</dbReference>
<reference evidence="12" key="2">
    <citation type="submission" date="2015-01" db="EMBL/GenBank/DDBJ databases">
        <authorList>
            <person name="Manzoor Shahid"/>
            <person name="Zubair Saima"/>
        </authorList>
    </citation>
    <scope>NUCLEOTIDE SEQUENCE [LARGE SCALE GENOMIC DNA]</scope>
    <source>
        <strain evidence="12">V1</strain>
    </source>
</reference>
<dbReference type="Pfam" id="PF02687">
    <property type="entry name" value="FtsX"/>
    <property type="match status" value="1"/>
</dbReference>
<keyword evidence="5 7" id="KW-1133">Transmembrane helix</keyword>
<dbReference type="InterPro" id="IPR025857">
    <property type="entry name" value="MacB_PCD"/>
</dbReference>
<evidence type="ECO:0000256" key="7">
    <source>
        <dbReference type="SAM" id="Phobius"/>
    </source>
</evidence>
<feature type="domain" description="ABC3 transporter permease C-terminal" evidence="8">
    <location>
        <begin position="291"/>
        <end position="440"/>
    </location>
</feature>
<feature type="transmembrane region" description="Helical" evidence="7">
    <location>
        <begin position="288"/>
        <end position="312"/>
    </location>
</feature>
<name>A0A0B7GY95_TREPH</name>
<feature type="domain" description="MacB-like periplasmic core" evidence="9">
    <location>
        <begin position="29"/>
        <end position="256"/>
    </location>
</feature>
<keyword evidence="4 7" id="KW-0812">Transmembrane</keyword>
<gene>
    <name evidence="11" type="ORF">FUT82_09550</name>
    <name evidence="10" type="ORF">TPHV1_20148</name>
</gene>
<organism evidence="10 12">
    <name type="scientific">Treponema phagedenis</name>
    <dbReference type="NCBI Taxonomy" id="162"/>
    <lineage>
        <taxon>Bacteria</taxon>
        <taxon>Pseudomonadati</taxon>
        <taxon>Spirochaetota</taxon>
        <taxon>Spirochaetia</taxon>
        <taxon>Spirochaetales</taxon>
        <taxon>Treponemataceae</taxon>
        <taxon>Treponema</taxon>
    </lineage>
</organism>
<accession>A0A0B7GY95</accession>
<evidence type="ECO:0000256" key="6">
    <source>
        <dbReference type="ARBA" id="ARBA00023136"/>
    </source>
</evidence>
<keyword evidence="6 7" id="KW-0472">Membrane</keyword>
<comment type="subcellular location">
    <subcellularLocation>
        <location evidence="1">Cell membrane</location>
        <topology evidence="1">Multi-pass membrane protein</topology>
    </subcellularLocation>
</comment>
<dbReference type="EMBL" id="CDNC01000012">
    <property type="protein sequence ID" value="CEM61611.1"/>
    <property type="molecule type" value="Genomic_DNA"/>
</dbReference>
<evidence type="ECO:0000256" key="4">
    <source>
        <dbReference type="ARBA" id="ARBA00022692"/>
    </source>
</evidence>
<evidence type="ECO:0000256" key="1">
    <source>
        <dbReference type="ARBA" id="ARBA00004651"/>
    </source>
</evidence>
<dbReference type="PANTHER" id="PTHR30489">
    <property type="entry name" value="LIPOPROTEIN-RELEASING SYSTEM TRANSMEMBRANE PROTEIN LOLE"/>
    <property type="match status" value="1"/>
</dbReference>
<evidence type="ECO:0000256" key="5">
    <source>
        <dbReference type="ARBA" id="ARBA00022989"/>
    </source>
</evidence>
<feature type="transmembrane region" description="Helical" evidence="7">
    <location>
        <begin position="332"/>
        <end position="354"/>
    </location>
</feature>